<gene>
    <name evidence="2" type="ORF">SAMN05192532_103305</name>
</gene>
<keyword evidence="3" id="KW-1185">Reference proteome</keyword>
<keyword evidence="1" id="KW-0812">Transmembrane</keyword>
<dbReference type="RefSeq" id="WP_177194764.1">
    <property type="nucleotide sequence ID" value="NZ_FONT01000003.1"/>
</dbReference>
<name>A0A1I2CZQ1_9BACI</name>
<evidence type="ECO:0000313" key="2">
    <source>
        <dbReference type="EMBL" id="SFE73734.1"/>
    </source>
</evidence>
<feature type="transmembrane region" description="Helical" evidence="1">
    <location>
        <begin position="29"/>
        <end position="47"/>
    </location>
</feature>
<dbReference type="EMBL" id="FONT01000003">
    <property type="protein sequence ID" value="SFE73734.1"/>
    <property type="molecule type" value="Genomic_DNA"/>
</dbReference>
<feature type="transmembrane region" description="Helical" evidence="1">
    <location>
        <begin position="5"/>
        <end position="23"/>
    </location>
</feature>
<reference evidence="2 3" key="1">
    <citation type="submission" date="2016-10" db="EMBL/GenBank/DDBJ databases">
        <authorList>
            <person name="de Groot N.N."/>
        </authorList>
    </citation>
    <scope>NUCLEOTIDE SEQUENCE [LARGE SCALE GENOMIC DNA]</scope>
    <source>
        <strain evidence="2 3">DSM 23995</strain>
    </source>
</reference>
<keyword evidence="1" id="KW-0472">Membrane</keyword>
<dbReference type="Proteomes" id="UP000199516">
    <property type="component" value="Unassembled WGS sequence"/>
</dbReference>
<evidence type="ECO:0000313" key="3">
    <source>
        <dbReference type="Proteomes" id="UP000199516"/>
    </source>
</evidence>
<sequence>MKKVLVGILFMGVSFLVFLLGLMKFIPVLIGSILLFLSIFFTVLSFSERKRFKGLKT</sequence>
<protein>
    <submittedName>
        <fullName evidence="2">Uncharacterized protein</fullName>
    </submittedName>
</protein>
<organism evidence="2 3">
    <name type="scientific">Alteribacillus iranensis</name>
    <dbReference type="NCBI Taxonomy" id="930128"/>
    <lineage>
        <taxon>Bacteria</taxon>
        <taxon>Bacillati</taxon>
        <taxon>Bacillota</taxon>
        <taxon>Bacilli</taxon>
        <taxon>Bacillales</taxon>
        <taxon>Bacillaceae</taxon>
        <taxon>Alteribacillus</taxon>
    </lineage>
</organism>
<accession>A0A1I2CZQ1</accession>
<dbReference type="AlphaFoldDB" id="A0A1I2CZQ1"/>
<evidence type="ECO:0000256" key="1">
    <source>
        <dbReference type="SAM" id="Phobius"/>
    </source>
</evidence>
<dbReference type="STRING" id="930128.SAMN05192532_103305"/>
<keyword evidence="1" id="KW-1133">Transmembrane helix</keyword>
<proteinExistence type="predicted"/>